<proteinExistence type="predicted"/>
<organism evidence="2 3">
    <name type="scientific">Rhizophagus irregularis</name>
    <dbReference type="NCBI Taxonomy" id="588596"/>
    <lineage>
        <taxon>Eukaryota</taxon>
        <taxon>Fungi</taxon>
        <taxon>Fungi incertae sedis</taxon>
        <taxon>Mucoromycota</taxon>
        <taxon>Glomeromycotina</taxon>
        <taxon>Glomeromycetes</taxon>
        <taxon>Glomerales</taxon>
        <taxon>Glomeraceae</taxon>
        <taxon>Rhizophagus</taxon>
    </lineage>
</organism>
<comment type="caution">
    <text evidence="2">The sequence shown here is derived from an EMBL/GenBank/DDBJ whole genome shotgun (WGS) entry which is preliminary data.</text>
</comment>
<dbReference type="EMBL" id="LLXL01001331">
    <property type="protein sequence ID" value="PKK65067.1"/>
    <property type="molecule type" value="Genomic_DNA"/>
</dbReference>
<dbReference type="VEuPathDB" id="FungiDB:FUN_023939"/>
<evidence type="ECO:0000313" key="2">
    <source>
        <dbReference type="EMBL" id="PKK65067.1"/>
    </source>
</evidence>
<gene>
    <name evidence="2" type="ORF">RhiirC2_80817</name>
</gene>
<keyword evidence="1" id="KW-1133">Transmembrane helix</keyword>
<accession>A0A2N1MTY5</accession>
<evidence type="ECO:0000313" key="3">
    <source>
        <dbReference type="Proteomes" id="UP000233469"/>
    </source>
</evidence>
<reference evidence="2 3" key="2">
    <citation type="submission" date="2017-10" db="EMBL/GenBank/DDBJ databases">
        <title>Extensive intraspecific genome diversity in a model arbuscular mycorrhizal fungus.</title>
        <authorList>
            <person name="Chen E.C.H."/>
            <person name="Morin E."/>
            <person name="Baudet D."/>
            <person name="Noel J."/>
            <person name="Ndikumana S."/>
            <person name="Charron P."/>
            <person name="St-Onge C."/>
            <person name="Giorgi J."/>
            <person name="Grigoriev I.V."/>
            <person name="Roux C."/>
            <person name="Martin F.M."/>
            <person name="Corradi N."/>
        </authorList>
    </citation>
    <scope>NUCLEOTIDE SEQUENCE [LARGE SCALE GENOMIC DNA]</scope>
    <source>
        <strain evidence="2 3">C2</strain>
    </source>
</reference>
<keyword evidence="1" id="KW-0472">Membrane</keyword>
<dbReference type="Proteomes" id="UP000233469">
    <property type="component" value="Unassembled WGS sequence"/>
</dbReference>
<dbReference type="AlphaFoldDB" id="A0A2N1MTY5"/>
<name>A0A2N1MTY5_9GLOM</name>
<protein>
    <submittedName>
        <fullName evidence="2">Uncharacterized protein</fullName>
    </submittedName>
</protein>
<keyword evidence="1" id="KW-0812">Transmembrane</keyword>
<feature type="transmembrane region" description="Helical" evidence="1">
    <location>
        <begin position="27"/>
        <end position="45"/>
    </location>
</feature>
<evidence type="ECO:0000256" key="1">
    <source>
        <dbReference type="SAM" id="Phobius"/>
    </source>
</evidence>
<reference evidence="2 3" key="1">
    <citation type="submission" date="2016-04" db="EMBL/GenBank/DDBJ databases">
        <title>Genome analyses suggest a sexual origin of heterokaryosis in a supposedly ancient asexual fungus.</title>
        <authorList>
            <person name="Ropars J."/>
            <person name="Sedzielewska K."/>
            <person name="Noel J."/>
            <person name="Charron P."/>
            <person name="Farinelli L."/>
            <person name="Marton T."/>
            <person name="Kruger M."/>
            <person name="Pelin A."/>
            <person name="Brachmann A."/>
            <person name="Corradi N."/>
        </authorList>
    </citation>
    <scope>NUCLEOTIDE SEQUENCE [LARGE SCALE GENOMIC DNA]</scope>
    <source>
        <strain evidence="2 3">C2</strain>
    </source>
</reference>
<sequence length="62" mass="7496">MFFYAFKIGSVGKLFFKHFVLDSSQNFILDFLSGLVHFILNFYMLNKNFYLINIETIWEFLI</sequence>